<dbReference type="GO" id="GO:0046872">
    <property type="term" value="F:metal ion binding"/>
    <property type="evidence" value="ECO:0007669"/>
    <property type="project" value="UniProtKB-KW"/>
</dbReference>
<dbReference type="PANTHER" id="PTHR12143:SF19">
    <property type="entry name" value="PEPTIDE-N(4)-(N-ACETYL-BETA-GLUCOSAMINYL)ASPARAGINE AMIDASE"/>
    <property type="match status" value="1"/>
</dbReference>
<dbReference type="Pfam" id="PF01841">
    <property type="entry name" value="Transglut_core"/>
    <property type="match status" value="1"/>
</dbReference>
<feature type="region of interest" description="Disordered" evidence="5">
    <location>
        <begin position="317"/>
        <end position="351"/>
    </location>
</feature>
<dbReference type="InterPro" id="IPR050883">
    <property type="entry name" value="PNGase"/>
</dbReference>
<keyword evidence="8" id="KW-1185">Reference proteome</keyword>
<dbReference type="Gene3D" id="3.10.620.30">
    <property type="match status" value="1"/>
</dbReference>
<dbReference type="STRING" id="1071381.G8BMT4"/>
<evidence type="ECO:0000256" key="2">
    <source>
        <dbReference type="ARBA" id="ARBA00022723"/>
    </source>
</evidence>
<comment type="similarity">
    <text evidence="1">Belongs to the transglutaminase-like superfamily. PNGase family.</text>
</comment>
<dbReference type="SUPFAM" id="SSF54001">
    <property type="entry name" value="Cysteine proteinases"/>
    <property type="match status" value="1"/>
</dbReference>
<evidence type="ECO:0000313" key="7">
    <source>
        <dbReference type="EMBL" id="CCE61212.1"/>
    </source>
</evidence>
<dbReference type="GO" id="GO:0000224">
    <property type="term" value="F:peptide-N4-(N-acetyl-beta-glucosaminyl)asparagine amidase activity"/>
    <property type="evidence" value="ECO:0007669"/>
    <property type="project" value="EnsemblFungi"/>
</dbReference>
<dbReference type="InterPro" id="IPR002931">
    <property type="entry name" value="Transglutaminase-like"/>
</dbReference>
<dbReference type="GO" id="GO:0097466">
    <property type="term" value="P:ubiquitin-dependent glycoprotein ERAD pathway"/>
    <property type="evidence" value="ECO:0007669"/>
    <property type="project" value="EnsemblFungi"/>
</dbReference>
<dbReference type="GeneID" id="11532456"/>
<sequence length="351" mass="41251">MSVENNIYENVAEMFLVRYKDWIIQKVKETGEISRFQNLVAHNGFCQELARLGNRLTKVYDNPEWHSIVLETLDIDLIYGNVDKTLSENGGNDKEYTDLLVKELLRYFKQDFFKWVNQPDCQNCDSSIETNQTAIGIQRPTAEEARYECGNVEVYRCNHCGGTTRFPRYNNPIKLLETRKGRCGEFCNVFTLILKSFGLEARYIWNKEDHVWCEFYSTNLDRWVHVDPSEQSFDQPYIYSINWNKKMSYCIAFNKDGVTDVSRRYIIKNALERKECNEGNLSFFCDFYTKSLRKSLTNDEIYSLEMRDERERLQFLKPETVTDDTKTTKTEQVGRISGSTEWKKSRGEGGN</sequence>
<feature type="compositionally biased region" description="Basic and acidic residues" evidence="5">
    <location>
        <begin position="341"/>
        <end position="351"/>
    </location>
</feature>
<accession>G8BMT4</accession>
<name>G8BMT4_TETPH</name>
<protein>
    <recommendedName>
        <fullName evidence="4">Peptide:N-glycanase 1</fullName>
    </recommendedName>
</protein>
<dbReference type="SMART" id="SM00460">
    <property type="entry name" value="TGc"/>
    <property type="match status" value="1"/>
</dbReference>
<keyword evidence="3" id="KW-0862">Zinc</keyword>
<dbReference type="PANTHER" id="PTHR12143">
    <property type="entry name" value="PEPTIDE N-GLYCANASE PNGASE -RELATED"/>
    <property type="match status" value="1"/>
</dbReference>
<proteinExistence type="inferred from homology"/>
<organism evidence="7 8">
    <name type="scientific">Tetrapisispora phaffii (strain ATCC 24235 / CBS 4417 / NBRC 1672 / NRRL Y-8282 / UCD 70-5)</name>
    <name type="common">Yeast</name>
    <name type="synonym">Fabospora phaffii</name>
    <dbReference type="NCBI Taxonomy" id="1071381"/>
    <lineage>
        <taxon>Eukaryota</taxon>
        <taxon>Fungi</taxon>
        <taxon>Dikarya</taxon>
        <taxon>Ascomycota</taxon>
        <taxon>Saccharomycotina</taxon>
        <taxon>Saccharomycetes</taxon>
        <taxon>Saccharomycetales</taxon>
        <taxon>Saccharomycetaceae</taxon>
        <taxon>Tetrapisispora</taxon>
    </lineage>
</organism>
<dbReference type="GO" id="GO:0120125">
    <property type="term" value="C:PNGase complex"/>
    <property type="evidence" value="ECO:0007669"/>
    <property type="project" value="EnsemblFungi"/>
</dbReference>
<feature type="domain" description="Transglutaminase-like" evidence="6">
    <location>
        <begin position="175"/>
        <end position="230"/>
    </location>
</feature>
<evidence type="ECO:0000313" key="8">
    <source>
        <dbReference type="Proteomes" id="UP000005666"/>
    </source>
</evidence>
<evidence type="ECO:0000256" key="3">
    <source>
        <dbReference type="ARBA" id="ARBA00022833"/>
    </source>
</evidence>
<evidence type="ECO:0000256" key="5">
    <source>
        <dbReference type="SAM" id="MobiDB-lite"/>
    </source>
</evidence>
<dbReference type="GO" id="GO:0005829">
    <property type="term" value="C:cytosol"/>
    <property type="evidence" value="ECO:0007669"/>
    <property type="project" value="EnsemblFungi"/>
</dbReference>
<evidence type="ECO:0000256" key="1">
    <source>
        <dbReference type="ARBA" id="ARBA00009390"/>
    </source>
</evidence>
<keyword evidence="2" id="KW-0479">Metal-binding</keyword>
<evidence type="ECO:0000259" key="6">
    <source>
        <dbReference type="SMART" id="SM00460"/>
    </source>
</evidence>
<dbReference type="eggNOG" id="KOG0909">
    <property type="taxonomic scope" value="Eukaryota"/>
</dbReference>
<dbReference type="Gene3D" id="2.20.25.10">
    <property type="match status" value="1"/>
</dbReference>
<dbReference type="HOGENOM" id="CLU_031058_0_1_1"/>
<dbReference type="Proteomes" id="UP000005666">
    <property type="component" value="Chromosome 1"/>
</dbReference>
<dbReference type="AlphaFoldDB" id="G8BMT4"/>
<reference evidence="7 8" key="1">
    <citation type="journal article" date="2011" name="Proc. Natl. Acad. Sci. U.S.A.">
        <title>Evolutionary erosion of yeast sex chromosomes by mating-type switching accidents.</title>
        <authorList>
            <person name="Gordon J.L."/>
            <person name="Armisen D."/>
            <person name="Proux-Wera E."/>
            <person name="Oheigeartaigh S.S."/>
            <person name="Byrne K.P."/>
            <person name="Wolfe K.H."/>
        </authorList>
    </citation>
    <scope>NUCLEOTIDE SEQUENCE [LARGE SCALE GENOMIC DNA]</scope>
    <source>
        <strain evidence="8">ATCC 24235 / CBS 4417 / NBRC 1672 / NRRL Y-8282 / UCD 70-5</strain>
    </source>
</reference>
<dbReference type="GO" id="GO:0005634">
    <property type="term" value="C:nucleus"/>
    <property type="evidence" value="ECO:0007669"/>
    <property type="project" value="EnsemblFungi"/>
</dbReference>
<dbReference type="EMBL" id="HE612856">
    <property type="protein sequence ID" value="CCE61212.1"/>
    <property type="molecule type" value="Genomic_DNA"/>
</dbReference>
<gene>
    <name evidence="7" type="primary">TPHA0A01280</name>
    <name evidence="7" type="ordered locus">TPHA_0A01280</name>
</gene>
<dbReference type="KEGG" id="tpf:TPHA_0A01280"/>
<dbReference type="OrthoDB" id="409136at2759"/>
<dbReference type="GO" id="GO:0006515">
    <property type="term" value="P:protein quality control for misfolded or incompletely synthesized proteins"/>
    <property type="evidence" value="ECO:0007669"/>
    <property type="project" value="EnsemblFungi"/>
</dbReference>
<dbReference type="RefSeq" id="XP_003683646.1">
    <property type="nucleotide sequence ID" value="XM_003683598.1"/>
</dbReference>
<evidence type="ECO:0000256" key="4">
    <source>
        <dbReference type="ARBA" id="ARBA00032858"/>
    </source>
</evidence>
<dbReference type="InterPro" id="IPR038765">
    <property type="entry name" value="Papain-like_cys_pep_sf"/>
</dbReference>